<proteinExistence type="predicted"/>
<accession>A0A3D2SIK4</accession>
<dbReference type="AlphaFoldDB" id="A0A3D2SIK4"/>
<gene>
    <name evidence="2" type="ORF">DHW29_03215</name>
</gene>
<keyword evidence="1" id="KW-0812">Transmembrane</keyword>
<evidence type="ECO:0000313" key="3">
    <source>
        <dbReference type="Proteomes" id="UP000263596"/>
    </source>
</evidence>
<feature type="transmembrane region" description="Helical" evidence="1">
    <location>
        <begin position="16"/>
        <end position="38"/>
    </location>
</feature>
<evidence type="ECO:0000256" key="1">
    <source>
        <dbReference type="SAM" id="Phobius"/>
    </source>
</evidence>
<name>A0A3D2SIK4_9GAMM</name>
<keyword evidence="1" id="KW-1133">Transmembrane helix</keyword>
<feature type="non-terminal residue" evidence="2">
    <location>
        <position position="43"/>
    </location>
</feature>
<protein>
    <submittedName>
        <fullName evidence="2">EamA family transporter</fullName>
    </submittedName>
</protein>
<keyword evidence="1" id="KW-0472">Membrane</keyword>
<comment type="caution">
    <text evidence="2">The sequence shown here is derived from an EMBL/GenBank/DDBJ whole genome shotgun (WGS) entry which is preliminary data.</text>
</comment>
<sequence>MHHFAISFLNHRQLKLYFSIALVVICWGYSPVGVHSALLSYSP</sequence>
<evidence type="ECO:0000313" key="2">
    <source>
        <dbReference type="EMBL" id="HCK29286.1"/>
    </source>
</evidence>
<reference evidence="2 3" key="1">
    <citation type="journal article" date="2018" name="Nat. Biotechnol.">
        <title>A standardized bacterial taxonomy based on genome phylogeny substantially revises the tree of life.</title>
        <authorList>
            <person name="Parks D.H."/>
            <person name="Chuvochina M."/>
            <person name="Waite D.W."/>
            <person name="Rinke C."/>
            <person name="Skarshewski A."/>
            <person name="Chaumeil P.A."/>
            <person name="Hugenholtz P."/>
        </authorList>
    </citation>
    <scope>NUCLEOTIDE SEQUENCE [LARGE SCALE GENOMIC DNA]</scope>
    <source>
        <strain evidence="2">UBA9669</strain>
    </source>
</reference>
<dbReference type="Proteomes" id="UP000263596">
    <property type="component" value="Unassembled WGS sequence"/>
</dbReference>
<dbReference type="EMBL" id="DPVE01000063">
    <property type="protein sequence ID" value="HCK29286.1"/>
    <property type="molecule type" value="Genomic_DNA"/>
</dbReference>
<organism evidence="2 3">
    <name type="scientific">Acinetobacter ursingii</name>
    <dbReference type="NCBI Taxonomy" id="108980"/>
    <lineage>
        <taxon>Bacteria</taxon>
        <taxon>Pseudomonadati</taxon>
        <taxon>Pseudomonadota</taxon>
        <taxon>Gammaproteobacteria</taxon>
        <taxon>Moraxellales</taxon>
        <taxon>Moraxellaceae</taxon>
        <taxon>Acinetobacter</taxon>
    </lineage>
</organism>